<accession>A0A0A9CC65</accession>
<sequence length="33" mass="3719">MLLHVLHSDFILMSLTACAPGDLLRLHVRQSCQ</sequence>
<reference evidence="1" key="1">
    <citation type="submission" date="2014-09" db="EMBL/GenBank/DDBJ databases">
        <authorList>
            <person name="Magalhaes I.L.F."/>
            <person name="Oliveira U."/>
            <person name="Santos F.R."/>
            <person name="Vidigal T.H.D.A."/>
            <person name="Brescovit A.D."/>
            <person name="Santos A.J."/>
        </authorList>
    </citation>
    <scope>NUCLEOTIDE SEQUENCE</scope>
    <source>
        <tissue evidence="1">Shoot tissue taken approximately 20 cm above the soil surface</tissue>
    </source>
</reference>
<protein>
    <submittedName>
        <fullName evidence="1">Uncharacterized protein</fullName>
    </submittedName>
</protein>
<proteinExistence type="predicted"/>
<name>A0A0A9CC65_ARUDO</name>
<dbReference type="AlphaFoldDB" id="A0A0A9CC65"/>
<organism evidence="1">
    <name type="scientific">Arundo donax</name>
    <name type="common">Giant reed</name>
    <name type="synonym">Donax arundinaceus</name>
    <dbReference type="NCBI Taxonomy" id="35708"/>
    <lineage>
        <taxon>Eukaryota</taxon>
        <taxon>Viridiplantae</taxon>
        <taxon>Streptophyta</taxon>
        <taxon>Embryophyta</taxon>
        <taxon>Tracheophyta</taxon>
        <taxon>Spermatophyta</taxon>
        <taxon>Magnoliopsida</taxon>
        <taxon>Liliopsida</taxon>
        <taxon>Poales</taxon>
        <taxon>Poaceae</taxon>
        <taxon>PACMAD clade</taxon>
        <taxon>Arundinoideae</taxon>
        <taxon>Arundineae</taxon>
        <taxon>Arundo</taxon>
    </lineage>
</organism>
<reference evidence="1" key="2">
    <citation type="journal article" date="2015" name="Data Brief">
        <title>Shoot transcriptome of the giant reed, Arundo donax.</title>
        <authorList>
            <person name="Barrero R.A."/>
            <person name="Guerrero F.D."/>
            <person name="Moolhuijzen P."/>
            <person name="Goolsby J.A."/>
            <person name="Tidwell J."/>
            <person name="Bellgard S.E."/>
            <person name="Bellgard M.I."/>
        </authorList>
    </citation>
    <scope>NUCLEOTIDE SEQUENCE</scope>
    <source>
        <tissue evidence="1">Shoot tissue taken approximately 20 cm above the soil surface</tissue>
    </source>
</reference>
<dbReference type="EMBL" id="GBRH01224754">
    <property type="protein sequence ID" value="JAD73141.1"/>
    <property type="molecule type" value="Transcribed_RNA"/>
</dbReference>
<evidence type="ECO:0000313" key="1">
    <source>
        <dbReference type="EMBL" id="JAD73141.1"/>
    </source>
</evidence>